<dbReference type="EnsemblPlants" id="TuG1812G0300000553.01.T01">
    <property type="protein sequence ID" value="TuG1812G0300000553.01.T01"/>
    <property type="gene ID" value="TuG1812G0300000553.01"/>
</dbReference>
<reference evidence="7" key="1">
    <citation type="journal article" date="2013" name="Nature">
        <title>Draft genome of the wheat A-genome progenitor Triticum urartu.</title>
        <authorList>
            <person name="Ling H.Q."/>
            <person name="Zhao S."/>
            <person name="Liu D."/>
            <person name="Wang J."/>
            <person name="Sun H."/>
            <person name="Zhang C."/>
            <person name="Fan H."/>
            <person name="Li D."/>
            <person name="Dong L."/>
            <person name="Tao Y."/>
            <person name="Gao C."/>
            <person name="Wu H."/>
            <person name="Li Y."/>
            <person name="Cui Y."/>
            <person name="Guo X."/>
            <person name="Zheng S."/>
            <person name="Wang B."/>
            <person name="Yu K."/>
            <person name="Liang Q."/>
            <person name="Yang W."/>
            <person name="Lou X."/>
            <person name="Chen J."/>
            <person name="Feng M."/>
            <person name="Jian J."/>
            <person name="Zhang X."/>
            <person name="Luo G."/>
            <person name="Jiang Y."/>
            <person name="Liu J."/>
            <person name="Wang Z."/>
            <person name="Sha Y."/>
            <person name="Zhang B."/>
            <person name="Wu H."/>
            <person name="Tang D."/>
            <person name="Shen Q."/>
            <person name="Xue P."/>
            <person name="Zou S."/>
            <person name="Wang X."/>
            <person name="Liu X."/>
            <person name="Wang F."/>
            <person name="Yang Y."/>
            <person name="An X."/>
            <person name="Dong Z."/>
            <person name="Zhang K."/>
            <person name="Zhang X."/>
            <person name="Luo M.C."/>
            <person name="Dvorak J."/>
            <person name="Tong Y."/>
            <person name="Wang J."/>
            <person name="Yang H."/>
            <person name="Li Z."/>
            <person name="Wang D."/>
            <person name="Zhang A."/>
            <person name="Wang J."/>
        </authorList>
    </citation>
    <scope>NUCLEOTIDE SEQUENCE</scope>
    <source>
        <strain evidence="7">cv. G1812</strain>
    </source>
</reference>
<evidence type="ECO:0000313" key="6">
    <source>
        <dbReference type="EnsemblPlants" id="TuG1812G0300000553.01.T01"/>
    </source>
</evidence>
<evidence type="ECO:0000313" key="7">
    <source>
        <dbReference type="Proteomes" id="UP000015106"/>
    </source>
</evidence>
<dbReference type="GO" id="GO:0046872">
    <property type="term" value="F:metal ion binding"/>
    <property type="evidence" value="ECO:0007669"/>
    <property type="project" value="UniProtKB-KW"/>
</dbReference>
<organism evidence="6 7">
    <name type="scientific">Triticum urartu</name>
    <name type="common">Red wild einkorn</name>
    <name type="synonym">Crithodium urartu</name>
    <dbReference type="NCBI Taxonomy" id="4572"/>
    <lineage>
        <taxon>Eukaryota</taxon>
        <taxon>Viridiplantae</taxon>
        <taxon>Streptophyta</taxon>
        <taxon>Embryophyta</taxon>
        <taxon>Tracheophyta</taxon>
        <taxon>Spermatophyta</taxon>
        <taxon>Magnoliopsida</taxon>
        <taxon>Liliopsida</taxon>
        <taxon>Poales</taxon>
        <taxon>Poaceae</taxon>
        <taxon>BOP clade</taxon>
        <taxon>Pooideae</taxon>
        <taxon>Triticodae</taxon>
        <taxon>Triticeae</taxon>
        <taxon>Triticinae</taxon>
        <taxon>Triticum</taxon>
    </lineage>
</organism>
<reference evidence="6" key="2">
    <citation type="submission" date="2018-03" db="EMBL/GenBank/DDBJ databases">
        <title>The Triticum urartu genome reveals the dynamic nature of wheat genome evolution.</title>
        <authorList>
            <person name="Ling H."/>
            <person name="Ma B."/>
            <person name="Shi X."/>
            <person name="Liu H."/>
            <person name="Dong L."/>
            <person name="Sun H."/>
            <person name="Cao Y."/>
            <person name="Gao Q."/>
            <person name="Zheng S."/>
            <person name="Li Y."/>
            <person name="Yu Y."/>
            <person name="Du H."/>
            <person name="Qi M."/>
            <person name="Li Y."/>
            <person name="Yu H."/>
            <person name="Cui Y."/>
            <person name="Wang N."/>
            <person name="Chen C."/>
            <person name="Wu H."/>
            <person name="Zhao Y."/>
            <person name="Zhang J."/>
            <person name="Li Y."/>
            <person name="Zhou W."/>
            <person name="Zhang B."/>
            <person name="Hu W."/>
            <person name="Eijk M."/>
            <person name="Tang J."/>
            <person name="Witsenboer H."/>
            <person name="Zhao S."/>
            <person name="Li Z."/>
            <person name="Zhang A."/>
            <person name="Wang D."/>
            <person name="Liang C."/>
        </authorList>
    </citation>
    <scope>NUCLEOTIDE SEQUENCE [LARGE SCALE GENOMIC DNA]</scope>
    <source>
        <strain evidence="6">cv. G1812</strain>
    </source>
</reference>
<dbReference type="InterPro" id="IPR006249">
    <property type="entry name" value="Aconitase/IRP2"/>
</dbReference>
<proteinExistence type="predicted"/>
<dbReference type="InterPro" id="IPR015931">
    <property type="entry name" value="Acnase/IPM_dHydase_lsu_aba_1/3"/>
</dbReference>
<evidence type="ECO:0000256" key="2">
    <source>
        <dbReference type="ARBA" id="ARBA00023004"/>
    </source>
</evidence>
<reference evidence="6" key="3">
    <citation type="submission" date="2022-06" db="UniProtKB">
        <authorList>
            <consortium name="EnsemblPlants"/>
        </authorList>
    </citation>
    <scope>IDENTIFICATION</scope>
</reference>
<dbReference type="Gramene" id="TuG1812G0300000553.01.T01">
    <property type="protein sequence ID" value="TuG1812G0300000553.01.T01"/>
    <property type="gene ID" value="TuG1812G0300000553.01"/>
</dbReference>
<feature type="region of interest" description="Disordered" evidence="4">
    <location>
        <begin position="1"/>
        <end position="40"/>
    </location>
</feature>
<feature type="compositionally biased region" description="Low complexity" evidence="4">
    <location>
        <begin position="1"/>
        <end position="15"/>
    </location>
</feature>
<dbReference type="InterPro" id="IPR036008">
    <property type="entry name" value="Aconitase_4Fe-4S_dom"/>
</dbReference>
<dbReference type="Gene3D" id="3.30.499.10">
    <property type="entry name" value="Aconitase, domain 3"/>
    <property type="match status" value="1"/>
</dbReference>
<evidence type="ECO:0000256" key="1">
    <source>
        <dbReference type="ARBA" id="ARBA00022723"/>
    </source>
</evidence>
<evidence type="ECO:0000259" key="5">
    <source>
        <dbReference type="Pfam" id="PF00330"/>
    </source>
</evidence>
<keyword evidence="3" id="KW-0411">Iron-sulfur</keyword>
<sequence>MASPTPSSSRPSPSLTRRERRTRGREIQRDPASVHTWEPTLNTSEWRTPALASLLRPAHQPTQAPIRAEGGREEMAVVLPWLNARVVDPLLQVIQRGAEPKQLAFSAGLGVTIGVFRICDRLPYSIRILLESSIRNCDEFQVMGKDIEKILDWENSATKQVEIPFKPAHVLLKDFTGVPAVVDLACMRDAMSKLGSDPNKINPLLLMSRGWSNPRCRTLPAILFSFFLPCICQA</sequence>
<dbReference type="Proteomes" id="UP000015106">
    <property type="component" value="Chromosome 3"/>
</dbReference>
<dbReference type="AlphaFoldDB" id="A0A8R7PN85"/>
<protein>
    <recommendedName>
        <fullName evidence="5">Aconitase/3-isopropylmalate dehydratase large subunit alpha/beta/alpha domain-containing protein</fullName>
    </recommendedName>
</protein>
<keyword evidence="2" id="KW-0408">Iron</keyword>
<evidence type="ECO:0000256" key="3">
    <source>
        <dbReference type="ARBA" id="ARBA00023014"/>
    </source>
</evidence>
<accession>A0A8R7PN85</accession>
<dbReference type="Pfam" id="PF00330">
    <property type="entry name" value="Aconitase"/>
    <property type="match status" value="1"/>
</dbReference>
<feature type="domain" description="Aconitase/3-isopropylmalate dehydratase large subunit alpha/beta/alpha" evidence="5">
    <location>
        <begin position="148"/>
        <end position="205"/>
    </location>
</feature>
<dbReference type="SUPFAM" id="SSF53732">
    <property type="entry name" value="Aconitase iron-sulfur domain"/>
    <property type="match status" value="1"/>
</dbReference>
<keyword evidence="1" id="KW-0479">Metal-binding</keyword>
<keyword evidence="7" id="KW-1185">Reference proteome</keyword>
<dbReference type="InterPro" id="IPR001030">
    <property type="entry name" value="Acoase/IPM_deHydtase_lsu_aba"/>
</dbReference>
<name>A0A8R7PN85_TRIUA</name>
<dbReference type="GO" id="GO:0051536">
    <property type="term" value="F:iron-sulfur cluster binding"/>
    <property type="evidence" value="ECO:0007669"/>
    <property type="project" value="UniProtKB-KW"/>
</dbReference>
<evidence type="ECO:0000256" key="4">
    <source>
        <dbReference type="SAM" id="MobiDB-lite"/>
    </source>
</evidence>
<dbReference type="PANTHER" id="PTHR11670">
    <property type="entry name" value="ACONITASE/IRON-RESPONSIVE ELEMENT FAMILY MEMBER"/>
    <property type="match status" value="1"/>
</dbReference>